<sequence>MKKSLALFATIVLGASLLGCSEKSTWNGQVGQDPPSQNQNQNQTPNQNNQPPAQNNQGQQPTKPADDGVIRGWKTGSGQSLTDKKLRNDAYEITHIQRLNSGTGFQVKGKLRAFEAVGAVRLLGPDGKGIVQPDTGREEIVIMASEGAPAWGDFTAQVKYPDTLKGKVGTLEFYVHSAKDGSKQNILSVQIELE</sequence>
<keyword evidence="2" id="KW-0732">Signal</keyword>
<feature type="domain" description="Bacterial spore germination immunoglobulin-like" evidence="3">
    <location>
        <begin position="103"/>
        <end position="182"/>
    </location>
</feature>
<organism evidence="4 5">
    <name type="scientific">Effusibacillus consociatus</name>
    <dbReference type="NCBI Taxonomy" id="1117041"/>
    <lineage>
        <taxon>Bacteria</taxon>
        <taxon>Bacillati</taxon>
        <taxon>Bacillota</taxon>
        <taxon>Bacilli</taxon>
        <taxon>Bacillales</taxon>
        <taxon>Alicyclobacillaceae</taxon>
        <taxon>Effusibacillus</taxon>
    </lineage>
</organism>
<keyword evidence="5" id="KW-1185">Reference proteome</keyword>
<gene>
    <name evidence="4" type="ORF">ACFO8Q_17810</name>
</gene>
<dbReference type="Pfam" id="PF10648">
    <property type="entry name" value="Gmad2"/>
    <property type="match status" value="1"/>
</dbReference>
<feature type="chain" id="PRO_5047146343" evidence="2">
    <location>
        <begin position="21"/>
        <end position="194"/>
    </location>
</feature>
<evidence type="ECO:0000259" key="3">
    <source>
        <dbReference type="Pfam" id="PF10648"/>
    </source>
</evidence>
<evidence type="ECO:0000313" key="5">
    <source>
        <dbReference type="Proteomes" id="UP001596002"/>
    </source>
</evidence>
<evidence type="ECO:0000256" key="2">
    <source>
        <dbReference type="SAM" id="SignalP"/>
    </source>
</evidence>
<protein>
    <submittedName>
        <fullName evidence="4">Gmad2 immunoglobulin-like domain-containing protein</fullName>
    </submittedName>
</protein>
<name>A0ABV9Q4J8_9BACL</name>
<evidence type="ECO:0000313" key="4">
    <source>
        <dbReference type="EMBL" id="MFC4769189.1"/>
    </source>
</evidence>
<proteinExistence type="predicted"/>
<dbReference type="RefSeq" id="WP_380027422.1">
    <property type="nucleotide sequence ID" value="NZ_JBHSHC010000119.1"/>
</dbReference>
<reference evidence="5" key="1">
    <citation type="journal article" date="2019" name="Int. J. Syst. Evol. Microbiol.">
        <title>The Global Catalogue of Microorganisms (GCM) 10K type strain sequencing project: providing services to taxonomists for standard genome sequencing and annotation.</title>
        <authorList>
            <consortium name="The Broad Institute Genomics Platform"/>
            <consortium name="The Broad Institute Genome Sequencing Center for Infectious Disease"/>
            <person name="Wu L."/>
            <person name="Ma J."/>
        </authorList>
    </citation>
    <scope>NUCLEOTIDE SEQUENCE [LARGE SCALE GENOMIC DNA]</scope>
    <source>
        <strain evidence="5">WYCCWR 12678</strain>
    </source>
</reference>
<dbReference type="InterPro" id="IPR018911">
    <property type="entry name" value="Gmad2_Ig-like_dom"/>
</dbReference>
<comment type="caution">
    <text evidence="4">The sequence shown here is derived from an EMBL/GenBank/DDBJ whole genome shotgun (WGS) entry which is preliminary data.</text>
</comment>
<accession>A0ABV9Q4J8</accession>
<feature type="region of interest" description="Disordered" evidence="1">
    <location>
        <begin position="25"/>
        <end position="81"/>
    </location>
</feature>
<feature type="compositionally biased region" description="Low complexity" evidence="1">
    <location>
        <begin position="32"/>
        <end position="61"/>
    </location>
</feature>
<dbReference type="EMBL" id="JBHSHC010000119">
    <property type="protein sequence ID" value="MFC4769189.1"/>
    <property type="molecule type" value="Genomic_DNA"/>
</dbReference>
<feature type="signal peptide" evidence="2">
    <location>
        <begin position="1"/>
        <end position="20"/>
    </location>
</feature>
<evidence type="ECO:0000256" key="1">
    <source>
        <dbReference type="SAM" id="MobiDB-lite"/>
    </source>
</evidence>
<dbReference type="PROSITE" id="PS51257">
    <property type="entry name" value="PROKAR_LIPOPROTEIN"/>
    <property type="match status" value="1"/>
</dbReference>
<dbReference type="Proteomes" id="UP001596002">
    <property type="component" value="Unassembled WGS sequence"/>
</dbReference>